<reference evidence="23 24" key="1">
    <citation type="submission" date="2024-10" db="EMBL/GenBank/DDBJ databases">
        <authorList>
            <person name="Yang X.-N."/>
        </authorList>
    </citation>
    <scope>NUCLEOTIDE SEQUENCE [LARGE SCALE GENOMIC DNA]</scope>
    <source>
        <strain evidence="23 24">CAU 1059</strain>
    </source>
</reference>
<dbReference type="PIRSF" id="PIRSF000006">
    <property type="entry name" value="Cbb3-Cox_fixP"/>
    <property type="match status" value="1"/>
</dbReference>
<dbReference type="PANTHER" id="PTHR33751:SF1">
    <property type="entry name" value="CBB3-TYPE CYTOCHROME C OXIDASE SUBUNIT FIXP"/>
    <property type="match status" value="1"/>
</dbReference>
<evidence type="ECO:0000256" key="9">
    <source>
        <dbReference type="ARBA" id="ARBA00022692"/>
    </source>
</evidence>
<keyword evidence="10 19" id="KW-0479">Metal-binding</keyword>
<keyword evidence="8 19" id="KW-0679">Respiratory chain</keyword>
<gene>
    <name evidence="23" type="primary">ccoP</name>
    <name evidence="23" type="ORF">ACGRVM_05225</name>
</gene>
<evidence type="ECO:0000256" key="3">
    <source>
        <dbReference type="ARBA" id="ARBA00006113"/>
    </source>
</evidence>
<dbReference type="InterPro" id="IPR032858">
    <property type="entry name" value="CcoP_N"/>
</dbReference>
<feature type="compositionally biased region" description="Acidic residues" evidence="20">
    <location>
        <begin position="326"/>
        <end position="337"/>
    </location>
</feature>
<evidence type="ECO:0000256" key="12">
    <source>
        <dbReference type="ARBA" id="ARBA00022781"/>
    </source>
</evidence>
<dbReference type="Gene3D" id="6.10.280.130">
    <property type="match status" value="1"/>
</dbReference>
<evidence type="ECO:0000313" key="24">
    <source>
        <dbReference type="Proteomes" id="UP001607157"/>
    </source>
</evidence>
<keyword evidence="11" id="KW-0677">Repeat</keyword>
<keyword evidence="18 19" id="KW-0472">Membrane</keyword>
<evidence type="ECO:0000256" key="14">
    <source>
        <dbReference type="ARBA" id="ARBA00022989"/>
    </source>
</evidence>
<keyword evidence="9 21" id="KW-0812">Transmembrane</keyword>
<comment type="subunit">
    <text evidence="19">Component of the cbb3-type cytochrome c oxidase.</text>
</comment>
<dbReference type="InterPro" id="IPR004678">
    <property type="entry name" value="Cyt_c_oxidase_cbb3_su3"/>
</dbReference>
<dbReference type="EMBL" id="JBIHMM010000001">
    <property type="protein sequence ID" value="MFH0253280.1"/>
    <property type="molecule type" value="Genomic_DNA"/>
</dbReference>
<feature type="compositionally biased region" description="Low complexity" evidence="20">
    <location>
        <begin position="302"/>
        <end position="325"/>
    </location>
</feature>
<keyword evidence="15 19" id="KW-0560">Oxidoreductase</keyword>
<dbReference type="InterPro" id="IPR050597">
    <property type="entry name" value="Cytochrome_c_Oxidase_Subunit"/>
</dbReference>
<evidence type="ECO:0000256" key="13">
    <source>
        <dbReference type="ARBA" id="ARBA00022982"/>
    </source>
</evidence>
<evidence type="ECO:0000256" key="15">
    <source>
        <dbReference type="ARBA" id="ARBA00023002"/>
    </source>
</evidence>
<keyword evidence="16 19" id="KW-0408">Iron</keyword>
<dbReference type="InterPro" id="IPR008168">
    <property type="entry name" value="Cyt_C_IC"/>
</dbReference>
<keyword evidence="12 19" id="KW-0375">Hydrogen ion transport</keyword>
<evidence type="ECO:0000313" key="23">
    <source>
        <dbReference type="EMBL" id="MFH0253280.1"/>
    </source>
</evidence>
<evidence type="ECO:0000256" key="6">
    <source>
        <dbReference type="ARBA" id="ARBA00022519"/>
    </source>
</evidence>
<keyword evidence="14 21" id="KW-1133">Transmembrane helix</keyword>
<evidence type="ECO:0000256" key="21">
    <source>
        <dbReference type="SAM" id="Phobius"/>
    </source>
</evidence>
<name>A0ABW7I529_9RHOB</name>
<feature type="region of interest" description="Disordered" evidence="20">
    <location>
        <begin position="1"/>
        <end position="21"/>
    </location>
</feature>
<dbReference type="PROSITE" id="PS51007">
    <property type="entry name" value="CYTC"/>
    <property type="match status" value="2"/>
</dbReference>
<dbReference type="Pfam" id="PF14715">
    <property type="entry name" value="FixP_N"/>
    <property type="match status" value="1"/>
</dbReference>
<comment type="similarity">
    <text evidence="3 19">Belongs to the CcoP / FixP family.</text>
</comment>
<dbReference type="RefSeq" id="WP_377167986.1">
    <property type="nucleotide sequence ID" value="NZ_JBHTJC010000001.1"/>
</dbReference>
<dbReference type="Proteomes" id="UP001607157">
    <property type="component" value="Unassembled WGS sequence"/>
</dbReference>
<dbReference type="InterPro" id="IPR036909">
    <property type="entry name" value="Cyt_c-like_dom_sf"/>
</dbReference>
<dbReference type="SUPFAM" id="SSF46626">
    <property type="entry name" value="Cytochrome c"/>
    <property type="match status" value="2"/>
</dbReference>
<comment type="cofactor">
    <cofactor evidence="19">
        <name>heme c</name>
        <dbReference type="ChEBI" id="CHEBI:61717"/>
    </cofactor>
    <text evidence="19">Binds 2 heme C groups per subunit.</text>
</comment>
<organism evidence="23 24">
    <name type="scientific">Roseovarius aquimarinus</name>
    <dbReference type="NCBI Taxonomy" id="1229156"/>
    <lineage>
        <taxon>Bacteria</taxon>
        <taxon>Pseudomonadati</taxon>
        <taxon>Pseudomonadota</taxon>
        <taxon>Alphaproteobacteria</taxon>
        <taxon>Rhodobacterales</taxon>
        <taxon>Roseobacteraceae</taxon>
        <taxon>Roseovarius</taxon>
    </lineage>
</organism>
<dbReference type="PRINTS" id="PR00605">
    <property type="entry name" value="CYTCHROMECIC"/>
</dbReference>
<sequence>MSDDKRIDQETGTETTGHSWDGIEELNTPLPRWWLWTFYATIVWGIIYTILYPAWPLVSGTTRGVLEWSTRSLVAEQIEAVNLANAELNESLVNVDLGVLPENENLHRYAISAGASVFANNCSQCHGAGAAGVQAAGYPNLLDDDWLWGGTLTDIAYTVRHGIRNEDDPDARWSQMPAFGDLLEKDEIAALTAHVRSYSGLAEGSEEGEQLYLDNCASCHGDNGMGMREMGAPNLTDAIWLYGGTEEAVTETITHSRFGVMPPWGERLGEEDVRAVAAYVHSRGGGEDQVADTMSEAEAEEAASVPEASYPASAEETPTEAGEPAVEAEGDPEAATE</sequence>
<evidence type="ECO:0000256" key="16">
    <source>
        <dbReference type="ARBA" id="ARBA00023004"/>
    </source>
</evidence>
<feature type="domain" description="Cytochrome c" evidence="22">
    <location>
        <begin position="109"/>
        <end position="199"/>
    </location>
</feature>
<evidence type="ECO:0000259" key="22">
    <source>
        <dbReference type="PROSITE" id="PS51007"/>
    </source>
</evidence>
<keyword evidence="6 19" id="KW-0997">Cell inner membrane</keyword>
<dbReference type="PANTHER" id="PTHR33751">
    <property type="entry name" value="CBB3-TYPE CYTOCHROME C OXIDASE SUBUNIT FIXP"/>
    <property type="match status" value="1"/>
</dbReference>
<keyword evidence="24" id="KW-1185">Reference proteome</keyword>
<evidence type="ECO:0000256" key="18">
    <source>
        <dbReference type="ARBA" id="ARBA00023136"/>
    </source>
</evidence>
<evidence type="ECO:0000256" key="20">
    <source>
        <dbReference type="SAM" id="MobiDB-lite"/>
    </source>
</evidence>
<comment type="subcellular location">
    <subcellularLocation>
        <location evidence="1 19">Cell inner membrane</location>
    </subcellularLocation>
</comment>
<evidence type="ECO:0000256" key="7">
    <source>
        <dbReference type="ARBA" id="ARBA00022617"/>
    </source>
</evidence>
<dbReference type="Gene3D" id="1.10.760.10">
    <property type="entry name" value="Cytochrome c-like domain"/>
    <property type="match status" value="2"/>
</dbReference>
<dbReference type="NCBIfam" id="TIGR00782">
    <property type="entry name" value="ccoP"/>
    <property type="match status" value="1"/>
</dbReference>
<keyword evidence="13 19" id="KW-0249">Electron transport</keyword>
<feature type="transmembrane region" description="Helical" evidence="21">
    <location>
        <begin position="33"/>
        <end position="55"/>
    </location>
</feature>
<evidence type="ECO:0000256" key="4">
    <source>
        <dbReference type="ARBA" id="ARBA00022448"/>
    </source>
</evidence>
<evidence type="ECO:0000256" key="19">
    <source>
        <dbReference type="PIRNR" id="PIRNR000006"/>
    </source>
</evidence>
<keyword evidence="4 19" id="KW-0813">Transport</keyword>
<feature type="region of interest" description="Disordered" evidence="20">
    <location>
        <begin position="284"/>
        <end position="337"/>
    </location>
</feature>
<proteinExistence type="inferred from homology"/>
<feature type="domain" description="Cytochrome c" evidence="22">
    <location>
        <begin position="203"/>
        <end position="284"/>
    </location>
</feature>
<keyword evidence="5 19" id="KW-1003">Cell membrane</keyword>
<keyword evidence="7 19" id="KW-0349">Heme</keyword>
<dbReference type="Pfam" id="PF13442">
    <property type="entry name" value="Cytochrome_CBB3"/>
    <property type="match status" value="2"/>
</dbReference>
<accession>A0ABW7I529</accession>
<evidence type="ECO:0000256" key="1">
    <source>
        <dbReference type="ARBA" id="ARBA00004533"/>
    </source>
</evidence>
<evidence type="ECO:0000256" key="17">
    <source>
        <dbReference type="ARBA" id="ARBA00023065"/>
    </source>
</evidence>
<dbReference type="InterPro" id="IPR038414">
    <property type="entry name" value="CcoP_N_sf"/>
</dbReference>
<evidence type="ECO:0000256" key="11">
    <source>
        <dbReference type="ARBA" id="ARBA00022737"/>
    </source>
</evidence>
<protein>
    <recommendedName>
        <fullName evidence="19">Cbb3-type cytochrome c oxidase subunit</fullName>
    </recommendedName>
</protein>
<keyword evidence="17 19" id="KW-0406">Ion transport</keyword>
<comment type="caution">
    <text evidence="23">The sequence shown here is derived from an EMBL/GenBank/DDBJ whole genome shotgun (WGS) entry which is preliminary data.</text>
</comment>
<comment type="pathway">
    <text evidence="2 19">Energy metabolism; oxidative phosphorylation.</text>
</comment>
<evidence type="ECO:0000256" key="8">
    <source>
        <dbReference type="ARBA" id="ARBA00022660"/>
    </source>
</evidence>
<comment type="function">
    <text evidence="19">C-type cytochrome. Part of the cbb3-type cytochrome c oxidase complex.</text>
</comment>
<evidence type="ECO:0000256" key="2">
    <source>
        <dbReference type="ARBA" id="ARBA00004673"/>
    </source>
</evidence>
<evidence type="ECO:0000256" key="5">
    <source>
        <dbReference type="ARBA" id="ARBA00022475"/>
    </source>
</evidence>
<evidence type="ECO:0000256" key="10">
    <source>
        <dbReference type="ARBA" id="ARBA00022723"/>
    </source>
</evidence>
<dbReference type="InterPro" id="IPR009056">
    <property type="entry name" value="Cyt_c-like_dom"/>
</dbReference>